<organism evidence="2 3">
    <name type="scientific">Dentipellis fragilis</name>
    <dbReference type="NCBI Taxonomy" id="205917"/>
    <lineage>
        <taxon>Eukaryota</taxon>
        <taxon>Fungi</taxon>
        <taxon>Dikarya</taxon>
        <taxon>Basidiomycota</taxon>
        <taxon>Agaricomycotina</taxon>
        <taxon>Agaricomycetes</taxon>
        <taxon>Russulales</taxon>
        <taxon>Hericiaceae</taxon>
        <taxon>Dentipellis</taxon>
    </lineage>
</organism>
<feature type="compositionally biased region" description="Basic residues" evidence="1">
    <location>
        <begin position="77"/>
        <end position="88"/>
    </location>
</feature>
<proteinExistence type="predicted"/>
<feature type="region of interest" description="Disordered" evidence="1">
    <location>
        <begin position="1"/>
        <end position="112"/>
    </location>
</feature>
<sequence>MPPSSSYFDFPRSAPALNHKRRKTNVSTQPGSRTKAARAAEHSKIGENQARNRRSPGSHMPNPTEPSVHQREEPGTKHRVGKKLKKKSAILYAGYARKHAKMRTSTDDRPPA</sequence>
<comment type="caution">
    <text evidence="2">The sequence shown here is derived from an EMBL/GenBank/DDBJ whole genome shotgun (WGS) entry which is preliminary data.</text>
</comment>
<accession>A0A4Y9XKY7</accession>
<protein>
    <submittedName>
        <fullName evidence="2">Uncharacterized protein</fullName>
    </submittedName>
</protein>
<reference evidence="2 3" key="1">
    <citation type="submission" date="2019-02" db="EMBL/GenBank/DDBJ databases">
        <title>Genome sequencing of the rare red list fungi Dentipellis fragilis.</title>
        <authorList>
            <person name="Buettner E."/>
            <person name="Kellner H."/>
        </authorList>
    </citation>
    <scope>NUCLEOTIDE SEQUENCE [LARGE SCALE GENOMIC DNA]</scope>
    <source>
        <strain evidence="2 3">DSM 105465</strain>
    </source>
</reference>
<evidence type="ECO:0000313" key="3">
    <source>
        <dbReference type="Proteomes" id="UP000298327"/>
    </source>
</evidence>
<evidence type="ECO:0000256" key="1">
    <source>
        <dbReference type="SAM" id="MobiDB-lite"/>
    </source>
</evidence>
<dbReference type="AlphaFoldDB" id="A0A4Y9XKY7"/>
<gene>
    <name evidence="2" type="ORF">EVG20_g11381</name>
</gene>
<keyword evidence="3" id="KW-1185">Reference proteome</keyword>
<dbReference type="Proteomes" id="UP000298327">
    <property type="component" value="Unassembled WGS sequence"/>
</dbReference>
<evidence type="ECO:0000313" key="2">
    <source>
        <dbReference type="EMBL" id="TFY50696.1"/>
    </source>
</evidence>
<name>A0A4Y9XKY7_9AGAM</name>
<dbReference type="EMBL" id="SEOQ01001733">
    <property type="protein sequence ID" value="TFY50696.1"/>
    <property type="molecule type" value="Genomic_DNA"/>
</dbReference>